<dbReference type="AlphaFoldDB" id="A0A5B0PHM3"/>
<dbReference type="EMBL" id="VDEP01000340">
    <property type="protein sequence ID" value="KAA1100516.1"/>
    <property type="molecule type" value="Genomic_DNA"/>
</dbReference>
<name>A0A5B0PHM3_PUCGR</name>
<sequence length="138" mass="14843">MVTFEPTAPERPPSPLMRSSGRNKPSDRSPEETTSISSGPHLPESIPITHSESLHCLLLDALTARCAASPAETKKDLAGIGATSRGWPLQEHYVRLPDDEIGGDGGAGKYGVGSKGPLRCAKTEFMTAERIRITMRDM</sequence>
<accession>A0A5B0PHM3</accession>
<protein>
    <submittedName>
        <fullName evidence="2">Uncharacterized protein</fullName>
    </submittedName>
</protein>
<proteinExistence type="predicted"/>
<organism evidence="2 3">
    <name type="scientific">Puccinia graminis f. sp. tritici</name>
    <dbReference type="NCBI Taxonomy" id="56615"/>
    <lineage>
        <taxon>Eukaryota</taxon>
        <taxon>Fungi</taxon>
        <taxon>Dikarya</taxon>
        <taxon>Basidiomycota</taxon>
        <taxon>Pucciniomycotina</taxon>
        <taxon>Pucciniomycetes</taxon>
        <taxon>Pucciniales</taxon>
        <taxon>Pucciniaceae</taxon>
        <taxon>Puccinia</taxon>
    </lineage>
</organism>
<evidence type="ECO:0000313" key="3">
    <source>
        <dbReference type="Proteomes" id="UP000325313"/>
    </source>
</evidence>
<evidence type="ECO:0000313" key="2">
    <source>
        <dbReference type="EMBL" id="KAA1100516.1"/>
    </source>
</evidence>
<feature type="region of interest" description="Disordered" evidence="1">
    <location>
        <begin position="1"/>
        <end position="47"/>
    </location>
</feature>
<gene>
    <name evidence="2" type="ORF">PGTUg99_016448</name>
</gene>
<dbReference type="Proteomes" id="UP000325313">
    <property type="component" value="Unassembled WGS sequence"/>
</dbReference>
<comment type="caution">
    <text evidence="2">The sequence shown here is derived from an EMBL/GenBank/DDBJ whole genome shotgun (WGS) entry which is preliminary data.</text>
</comment>
<evidence type="ECO:0000256" key="1">
    <source>
        <dbReference type="SAM" id="MobiDB-lite"/>
    </source>
</evidence>
<reference evidence="2 3" key="1">
    <citation type="submission" date="2019-05" db="EMBL/GenBank/DDBJ databases">
        <title>Emergence of the Ug99 lineage of the wheat stem rust pathogen through somatic hybridization.</title>
        <authorList>
            <person name="Li F."/>
            <person name="Upadhyaya N.M."/>
            <person name="Sperschneider J."/>
            <person name="Matny O."/>
            <person name="Nguyen-Phuc H."/>
            <person name="Mago R."/>
            <person name="Raley C."/>
            <person name="Miller M.E."/>
            <person name="Silverstein K.A.T."/>
            <person name="Henningsen E."/>
            <person name="Hirsch C.D."/>
            <person name="Visser B."/>
            <person name="Pretorius Z.A."/>
            <person name="Steffenson B.J."/>
            <person name="Schwessinger B."/>
            <person name="Dodds P.N."/>
            <person name="Figueroa M."/>
        </authorList>
    </citation>
    <scope>NUCLEOTIDE SEQUENCE [LARGE SCALE GENOMIC DNA]</scope>
    <source>
        <strain evidence="2 3">Ug99</strain>
    </source>
</reference>